<keyword evidence="5 11" id="KW-0808">Transferase</keyword>
<keyword evidence="8 11" id="KW-0067">ATP-binding</keyword>
<evidence type="ECO:0000256" key="10">
    <source>
        <dbReference type="ARBA" id="ARBA00048721"/>
    </source>
</evidence>
<evidence type="ECO:0000256" key="1">
    <source>
        <dbReference type="ARBA" id="ARBA00002324"/>
    </source>
</evidence>
<reference evidence="13 14" key="1">
    <citation type="submission" date="2015-03" db="EMBL/GenBank/DDBJ databases">
        <title>Draft genome sequence of Elstera litoralis.</title>
        <authorList>
            <person name="Rahalkar M.C."/>
            <person name="Dhakephalkar P.K."/>
            <person name="Pore S.D."/>
            <person name="Arora P."/>
            <person name="Kapse N.G."/>
            <person name="Pandit P.S."/>
        </authorList>
    </citation>
    <scope>NUCLEOTIDE SEQUENCE [LARGE SCALE GENOMIC DNA]</scope>
    <source>
        <strain evidence="13 14">Dia-1</strain>
    </source>
</reference>
<evidence type="ECO:0000256" key="11">
    <source>
        <dbReference type="HAMAP-Rule" id="MF_00244"/>
    </source>
</evidence>
<dbReference type="GO" id="GO:0009435">
    <property type="term" value="P:NAD+ biosynthetic process"/>
    <property type="evidence" value="ECO:0007669"/>
    <property type="project" value="UniProtKB-UniRule"/>
</dbReference>
<comment type="caution">
    <text evidence="13">The sequence shown here is derived from an EMBL/GenBank/DDBJ whole genome shotgun (WGS) entry which is preliminary data.</text>
</comment>
<proteinExistence type="inferred from homology"/>
<keyword evidence="6 11" id="KW-0548">Nucleotidyltransferase</keyword>
<gene>
    <name evidence="11" type="primary">nadD</name>
    <name evidence="13" type="ORF">VZ95_07310</name>
</gene>
<evidence type="ECO:0000313" key="13">
    <source>
        <dbReference type="EMBL" id="KJV10083.1"/>
    </source>
</evidence>
<evidence type="ECO:0000313" key="14">
    <source>
        <dbReference type="Proteomes" id="UP000033774"/>
    </source>
</evidence>
<name>A0A0F3IU65_9PROT</name>
<dbReference type="Proteomes" id="UP000033774">
    <property type="component" value="Unassembled WGS sequence"/>
</dbReference>
<evidence type="ECO:0000256" key="3">
    <source>
        <dbReference type="ARBA" id="ARBA00009014"/>
    </source>
</evidence>
<dbReference type="SUPFAM" id="SSF52374">
    <property type="entry name" value="Nucleotidylyl transferase"/>
    <property type="match status" value="1"/>
</dbReference>
<dbReference type="InterPro" id="IPR004821">
    <property type="entry name" value="Cyt_trans-like"/>
</dbReference>
<evidence type="ECO:0000256" key="6">
    <source>
        <dbReference type="ARBA" id="ARBA00022695"/>
    </source>
</evidence>
<dbReference type="EC" id="2.7.7.18" evidence="11"/>
<evidence type="ECO:0000256" key="2">
    <source>
        <dbReference type="ARBA" id="ARBA00005019"/>
    </source>
</evidence>
<dbReference type="InterPro" id="IPR014729">
    <property type="entry name" value="Rossmann-like_a/b/a_fold"/>
</dbReference>
<dbReference type="NCBIfam" id="NF000843">
    <property type="entry name" value="PRK00071.2-2"/>
    <property type="match status" value="1"/>
</dbReference>
<dbReference type="PATRIC" id="fig|552518.3.peg.639"/>
<dbReference type="PANTHER" id="PTHR39321:SF3">
    <property type="entry name" value="PHOSPHOPANTETHEINE ADENYLYLTRANSFERASE"/>
    <property type="match status" value="1"/>
</dbReference>
<keyword evidence="9 11" id="KW-0520">NAD</keyword>
<feature type="domain" description="Cytidyltransferase-like" evidence="12">
    <location>
        <begin position="14"/>
        <end position="193"/>
    </location>
</feature>
<protein>
    <recommendedName>
        <fullName evidence="11">Probable nicotinate-nucleotide adenylyltransferase</fullName>
        <ecNumber evidence="11">2.7.7.18</ecNumber>
    </recommendedName>
    <alternativeName>
        <fullName evidence="11">Deamido-NAD(+) diphosphorylase</fullName>
    </alternativeName>
    <alternativeName>
        <fullName evidence="11">Deamido-NAD(+) pyrophosphorylase</fullName>
    </alternativeName>
    <alternativeName>
        <fullName evidence="11">Nicotinate mononucleotide adenylyltransferase</fullName>
        <shortName evidence="11">NaMN adenylyltransferase</shortName>
    </alternativeName>
</protein>
<comment type="pathway">
    <text evidence="2 11">Cofactor biosynthesis; NAD(+) biosynthesis; deamido-NAD(+) from nicotinate D-ribonucleotide: step 1/1.</text>
</comment>
<keyword evidence="14" id="KW-1185">Reference proteome</keyword>
<evidence type="ECO:0000256" key="7">
    <source>
        <dbReference type="ARBA" id="ARBA00022741"/>
    </source>
</evidence>
<keyword evidence="4 11" id="KW-0662">Pyridine nucleotide biosynthesis</keyword>
<dbReference type="EMBL" id="LAJY01000158">
    <property type="protein sequence ID" value="KJV10083.1"/>
    <property type="molecule type" value="Genomic_DNA"/>
</dbReference>
<keyword evidence="7 11" id="KW-0547">Nucleotide-binding</keyword>
<dbReference type="InterPro" id="IPR005248">
    <property type="entry name" value="NadD/NMNAT"/>
</dbReference>
<dbReference type="PANTHER" id="PTHR39321">
    <property type="entry name" value="NICOTINATE-NUCLEOTIDE ADENYLYLTRANSFERASE-RELATED"/>
    <property type="match status" value="1"/>
</dbReference>
<comment type="similarity">
    <text evidence="3 11">Belongs to the NadD family.</text>
</comment>
<dbReference type="GO" id="GO:0004515">
    <property type="term" value="F:nicotinate-nucleotide adenylyltransferase activity"/>
    <property type="evidence" value="ECO:0007669"/>
    <property type="project" value="UniProtKB-UniRule"/>
</dbReference>
<evidence type="ECO:0000256" key="8">
    <source>
        <dbReference type="ARBA" id="ARBA00022840"/>
    </source>
</evidence>
<evidence type="ECO:0000256" key="9">
    <source>
        <dbReference type="ARBA" id="ARBA00023027"/>
    </source>
</evidence>
<dbReference type="HAMAP" id="MF_00244">
    <property type="entry name" value="NaMN_adenylyltr"/>
    <property type="match status" value="1"/>
</dbReference>
<dbReference type="CDD" id="cd02165">
    <property type="entry name" value="NMNAT"/>
    <property type="match status" value="1"/>
</dbReference>
<sequence>MRRFRRGQGQVIGLLGGSFNPAHDGHRHIGLEALRRLGLDWVWWLVSPQNPLKSAAEMAALPERVASAVSKARHPRMVVTAIESDLGTVYSAETLRRLVLLFPNQRFVWLMGADNLGQIARWRAWRSLYDRAAVAVFARAPYSGKALHGQAALTFRAARLPDAACRALARHKRPAWVFLRTRLHPASATAIRAAARVGVRSSQD</sequence>
<dbReference type="UniPathway" id="UPA00253">
    <property type="reaction ID" value="UER00332"/>
</dbReference>
<organism evidence="13 14">
    <name type="scientific">Elstera litoralis</name>
    <dbReference type="NCBI Taxonomy" id="552518"/>
    <lineage>
        <taxon>Bacteria</taxon>
        <taxon>Pseudomonadati</taxon>
        <taxon>Pseudomonadota</taxon>
        <taxon>Alphaproteobacteria</taxon>
        <taxon>Rhodospirillales</taxon>
        <taxon>Rhodospirillaceae</taxon>
        <taxon>Elstera</taxon>
    </lineage>
</organism>
<comment type="catalytic activity">
    <reaction evidence="10 11">
        <text>nicotinate beta-D-ribonucleotide + ATP + H(+) = deamido-NAD(+) + diphosphate</text>
        <dbReference type="Rhea" id="RHEA:22860"/>
        <dbReference type="ChEBI" id="CHEBI:15378"/>
        <dbReference type="ChEBI" id="CHEBI:30616"/>
        <dbReference type="ChEBI" id="CHEBI:33019"/>
        <dbReference type="ChEBI" id="CHEBI:57502"/>
        <dbReference type="ChEBI" id="CHEBI:58437"/>
        <dbReference type="EC" id="2.7.7.18"/>
    </reaction>
</comment>
<evidence type="ECO:0000256" key="5">
    <source>
        <dbReference type="ARBA" id="ARBA00022679"/>
    </source>
</evidence>
<comment type="function">
    <text evidence="1 11">Catalyzes the reversible adenylation of nicotinate mononucleotide (NaMN) to nicotinic acid adenine dinucleotide (NaAD).</text>
</comment>
<dbReference type="GO" id="GO:0005524">
    <property type="term" value="F:ATP binding"/>
    <property type="evidence" value="ECO:0007669"/>
    <property type="project" value="UniProtKB-KW"/>
</dbReference>
<accession>A0A0F3IU65</accession>
<dbReference type="AlphaFoldDB" id="A0A0F3IU65"/>
<dbReference type="Pfam" id="PF01467">
    <property type="entry name" value="CTP_transf_like"/>
    <property type="match status" value="1"/>
</dbReference>
<evidence type="ECO:0000259" key="12">
    <source>
        <dbReference type="Pfam" id="PF01467"/>
    </source>
</evidence>
<dbReference type="Gene3D" id="3.40.50.620">
    <property type="entry name" value="HUPs"/>
    <property type="match status" value="1"/>
</dbReference>
<evidence type="ECO:0000256" key="4">
    <source>
        <dbReference type="ARBA" id="ARBA00022642"/>
    </source>
</evidence>